<accession>A0ABR2CAM4</accession>
<evidence type="ECO:0000259" key="2">
    <source>
        <dbReference type="Pfam" id="PF07990"/>
    </source>
</evidence>
<comment type="caution">
    <text evidence="3">The sequence shown here is derived from an EMBL/GenBank/DDBJ whole genome shotgun (WGS) entry which is preliminary data.</text>
</comment>
<dbReference type="Pfam" id="PF07990">
    <property type="entry name" value="NABP"/>
    <property type="match status" value="1"/>
</dbReference>
<evidence type="ECO:0000313" key="3">
    <source>
        <dbReference type="EMBL" id="KAK8516342.1"/>
    </source>
</evidence>
<dbReference type="InterPro" id="IPR012940">
    <property type="entry name" value="NABP"/>
</dbReference>
<organism evidence="3 4">
    <name type="scientific">Hibiscus sabdariffa</name>
    <name type="common">roselle</name>
    <dbReference type="NCBI Taxonomy" id="183260"/>
    <lineage>
        <taxon>Eukaryota</taxon>
        <taxon>Viridiplantae</taxon>
        <taxon>Streptophyta</taxon>
        <taxon>Embryophyta</taxon>
        <taxon>Tracheophyta</taxon>
        <taxon>Spermatophyta</taxon>
        <taxon>Magnoliopsida</taxon>
        <taxon>eudicotyledons</taxon>
        <taxon>Gunneridae</taxon>
        <taxon>Pentapetalae</taxon>
        <taxon>rosids</taxon>
        <taxon>malvids</taxon>
        <taxon>Malvales</taxon>
        <taxon>Malvaceae</taxon>
        <taxon>Malvoideae</taxon>
        <taxon>Hibiscus</taxon>
    </lineage>
</organism>
<sequence length="311" mass="35150">MFDQMQERNGEDTNVLVTDSTETKPKQFETCSIEATESDGFGEQKQQLVTSSIESKVFDKLSMITDVDLDDFDDSISGLLEVPQNEGCDILNRGLLDPSLIQGIWLDSLMMMRGMSFAGTNVVTGEWVNNYNPCRFLVPSFDPRGSNTTVSFDHDVINTESNVQNLHSYTMLELAEIITKLSRLSISRTRNIDRNAYMRSQIQVDLYNQLDFPFNMPHGLLIKACNSSSSTNSMQGSSHFLQTMWTRDIASLNRAEIQGCDLSQFIDLRYSQYLQKTYQYVIHATTSSTCMLVGNHVDTLQGKVWAPTHII</sequence>
<name>A0ABR2CAM4_9ROSI</name>
<feature type="region of interest" description="Disordered" evidence="1">
    <location>
        <begin position="1"/>
        <end position="23"/>
    </location>
</feature>
<protein>
    <recommendedName>
        <fullName evidence="2">Nucleic acid binding NABP domain-containing protein</fullName>
    </recommendedName>
</protein>
<dbReference type="Proteomes" id="UP001472677">
    <property type="component" value="Unassembled WGS sequence"/>
</dbReference>
<feature type="compositionally biased region" description="Basic and acidic residues" evidence="1">
    <location>
        <begin position="1"/>
        <end position="11"/>
    </location>
</feature>
<evidence type="ECO:0000256" key="1">
    <source>
        <dbReference type="SAM" id="MobiDB-lite"/>
    </source>
</evidence>
<feature type="domain" description="Nucleic acid binding NABP" evidence="2">
    <location>
        <begin position="139"/>
        <end position="220"/>
    </location>
</feature>
<proteinExistence type="predicted"/>
<keyword evidence="4" id="KW-1185">Reference proteome</keyword>
<gene>
    <name evidence="3" type="ORF">V6N12_068949</name>
</gene>
<dbReference type="EMBL" id="JBBPBM010000059">
    <property type="protein sequence ID" value="KAK8516342.1"/>
    <property type="molecule type" value="Genomic_DNA"/>
</dbReference>
<evidence type="ECO:0000313" key="4">
    <source>
        <dbReference type="Proteomes" id="UP001472677"/>
    </source>
</evidence>
<reference evidence="3 4" key="1">
    <citation type="journal article" date="2024" name="G3 (Bethesda)">
        <title>Genome assembly of Hibiscus sabdariffa L. provides insights into metabolisms of medicinal natural products.</title>
        <authorList>
            <person name="Kim T."/>
        </authorList>
    </citation>
    <scope>NUCLEOTIDE SEQUENCE [LARGE SCALE GENOMIC DNA]</scope>
    <source>
        <strain evidence="3">TK-2024</strain>
        <tissue evidence="3">Old leaves</tissue>
    </source>
</reference>